<proteinExistence type="inferred from homology"/>
<dbReference type="RefSeq" id="WP_160910250.1">
    <property type="nucleotide sequence ID" value="NZ_WMEQ01000022.1"/>
</dbReference>
<dbReference type="PANTHER" id="PTHR30302">
    <property type="entry name" value="HYDROGENASE 1 MATURATION PROTEASE"/>
    <property type="match status" value="1"/>
</dbReference>
<dbReference type="PRINTS" id="PR00446">
    <property type="entry name" value="HYDRGNUPTAKE"/>
</dbReference>
<comment type="similarity">
    <text evidence="1">Belongs to the peptidase A31 family.</text>
</comment>
<dbReference type="InterPro" id="IPR023430">
    <property type="entry name" value="Pept_HybD-like_dom_sf"/>
</dbReference>
<evidence type="ECO:0000256" key="1">
    <source>
        <dbReference type="ARBA" id="ARBA00006814"/>
    </source>
</evidence>
<dbReference type="GO" id="GO:0004190">
    <property type="term" value="F:aspartic-type endopeptidase activity"/>
    <property type="evidence" value="ECO:0007669"/>
    <property type="project" value="UniProtKB-KW"/>
</dbReference>
<dbReference type="GO" id="GO:0016485">
    <property type="term" value="P:protein processing"/>
    <property type="evidence" value="ECO:0007669"/>
    <property type="project" value="TreeGrafter"/>
</dbReference>
<keyword evidence="3" id="KW-0064">Aspartyl protease</keyword>
<dbReference type="OrthoDB" id="9794619at2"/>
<comment type="caution">
    <text evidence="5">The sequence shown here is derived from an EMBL/GenBank/DDBJ whole genome shotgun (WGS) entry which is preliminary data.</text>
</comment>
<dbReference type="Proteomes" id="UP000468638">
    <property type="component" value="Unassembled WGS sequence"/>
</dbReference>
<protein>
    <submittedName>
        <fullName evidence="5">Hydrogenase maturation protease</fullName>
    </submittedName>
</protein>
<gene>
    <name evidence="5" type="ORF">GLW05_19820</name>
</gene>
<evidence type="ECO:0000313" key="6">
    <source>
        <dbReference type="Proteomes" id="UP000468638"/>
    </source>
</evidence>
<keyword evidence="2 5" id="KW-0645">Protease</keyword>
<organism evidence="5 6">
    <name type="scientific">Pontibacillus yanchengensis</name>
    <dbReference type="NCBI Taxonomy" id="462910"/>
    <lineage>
        <taxon>Bacteria</taxon>
        <taxon>Bacillati</taxon>
        <taxon>Bacillota</taxon>
        <taxon>Bacilli</taxon>
        <taxon>Bacillales</taxon>
        <taxon>Bacillaceae</taxon>
        <taxon>Pontibacillus</taxon>
    </lineage>
</organism>
<dbReference type="Pfam" id="PF01750">
    <property type="entry name" value="HycI"/>
    <property type="match status" value="1"/>
</dbReference>
<name>A0A6I5A697_9BACI</name>
<evidence type="ECO:0000256" key="4">
    <source>
        <dbReference type="ARBA" id="ARBA00022801"/>
    </source>
</evidence>
<evidence type="ECO:0000313" key="5">
    <source>
        <dbReference type="EMBL" id="MYL35823.1"/>
    </source>
</evidence>
<dbReference type="AlphaFoldDB" id="A0A6I5A697"/>
<dbReference type="Gene3D" id="3.40.50.1450">
    <property type="entry name" value="HybD-like"/>
    <property type="match status" value="1"/>
</dbReference>
<dbReference type="InterPro" id="IPR000671">
    <property type="entry name" value="Peptidase_A31"/>
</dbReference>
<dbReference type="EMBL" id="WMEQ01000022">
    <property type="protein sequence ID" value="MYL35823.1"/>
    <property type="molecule type" value="Genomic_DNA"/>
</dbReference>
<dbReference type="GO" id="GO:0008047">
    <property type="term" value="F:enzyme activator activity"/>
    <property type="evidence" value="ECO:0007669"/>
    <property type="project" value="InterPro"/>
</dbReference>
<evidence type="ECO:0000256" key="3">
    <source>
        <dbReference type="ARBA" id="ARBA00022750"/>
    </source>
</evidence>
<dbReference type="PANTHER" id="PTHR30302:SF1">
    <property type="entry name" value="HYDROGENASE 2 MATURATION PROTEASE"/>
    <property type="match status" value="1"/>
</dbReference>
<sequence>MSKIIILGIGNQLMMDDVVGIYLVQELEKANFNPDVQYIVGESDVDYGLEKVEGASCVIVIDAVYLGKEVGEVTVMSLEELPKQQTLDISPHNLHLFQALYQRKDYQKGYLIGVEPQEITFHIGLSKNLNAEWDRILEKVRGIIKELVSKEY</sequence>
<keyword evidence="4" id="KW-0378">Hydrolase</keyword>
<reference evidence="5 6" key="1">
    <citation type="submission" date="2019-11" db="EMBL/GenBank/DDBJ databases">
        <title>Genome sequences of 17 halophilic strains isolated from different environments.</title>
        <authorList>
            <person name="Furrow R.E."/>
        </authorList>
    </citation>
    <scope>NUCLEOTIDE SEQUENCE [LARGE SCALE GENOMIC DNA]</scope>
    <source>
        <strain evidence="5 6">22514_16_FS</strain>
    </source>
</reference>
<dbReference type="NCBIfam" id="TIGR00072">
    <property type="entry name" value="hydrog_prot"/>
    <property type="match status" value="1"/>
</dbReference>
<evidence type="ECO:0000256" key="2">
    <source>
        <dbReference type="ARBA" id="ARBA00022670"/>
    </source>
</evidence>
<accession>A0A6I5A697</accession>
<dbReference type="SUPFAM" id="SSF53163">
    <property type="entry name" value="HybD-like"/>
    <property type="match status" value="1"/>
</dbReference>